<accession>A0A9X1ZHP5</accession>
<evidence type="ECO:0000313" key="1">
    <source>
        <dbReference type="EMBL" id="MCL1141207.1"/>
    </source>
</evidence>
<comment type="caution">
    <text evidence="1">The sequence shown here is derived from an EMBL/GenBank/DDBJ whole genome shotgun (WGS) entry which is preliminary data.</text>
</comment>
<dbReference type="RefSeq" id="WP_248993899.1">
    <property type="nucleotide sequence ID" value="NZ_JAKIKP010000001.1"/>
</dbReference>
<dbReference type="Proteomes" id="UP001139333">
    <property type="component" value="Unassembled WGS sequence"/>
</dbReference>
<protein>
    <submittedName>
        <fullName evidence="1">Uncharacterized protein</fullName>
    </submittedName>
</protein>
<gene>
    <name evidence="1" type="ORF">L2672_00630</name>
</gene>
<name>A0A9X1ZHP5_9GAMM</name>
<organism evidence="1 2">
    <name type="scientific">Shewanella gaetbuli</name>
    <dbReference type="NCBI Taxonomy" id="220752"/>
    <lineage>
        <taxon>Bacteria</taxon>
        <taxon>Pseudomonadati</taxon>
        <taxon>Pseudomonadota</taxon>
        <taxon>Gammaproteobacteria</taxon>
        <taxon>Alteromonadales</taxon>
        <taxon>Shewanellaceae</taxon>
        <taxon>Shewanella</taxon>
    </lineage>
</organism>
<sequence length="78" mass="8481">MTIEISFTGMTVDISIVGMTIDISFTGMTIDINFTGMTLDTPSPSKYPNPSSSRSFIEDLFLLFEVLPTDSGPQALPE</sequence>
<reference evidence="1" key="1">
    <citation type="submission" date="2022-01" db="EMBL/GenBank/DDBJ databases">
        <title>Whole genome-based taxonomy of the Shewanellaceae.</title>
        <authorList>
            <person name="Martin-Rodriguez A.J."/>
        </authorList>
    </citation>
    <scope>NUCLEOTIDE SEQUENCE</scope>
    <source>
        <strain evidence="1">DSM 16422</strain>
    </source>
</reference>
<dbReference type="EMBL" id="JAKIKP010000001">
    <property type="protein sequence ID" value="MCL1141207.1"/>
    <property type="molecule type" value="Genomic_DNA"/>
</dbReference>
<keyword evidence="2" id="KW-1185">Reference proteome</keyword>
<evidence type="ECO:0000313" key="2">
    <source>
        <dbReference type="Proteomes" id="UP001139333"/>
    </source>
</evidence>
<dbReference type="AlphaFoldDB" id="A0A9X1ZHP5"/>
<proteinExistence type="predicted"/>